<dbReference type="EMBL" id="LSMT01003516">
    <property type="protein sequence ID" value="PFX11139.1"/>
    <property type="molecule type" value="Genomic_DNA"/>
</dbReference>
<dbReference type="PANTHER" id="PTHR46844:SF1">
    <property type="entry name" value="SLR5058 PROTEIN"/>
    <property type="match status" value="1"/>
</dbReference>
<feature type="non-terminal residue" evidence="3">
    <location>
        <position position="239"/>
    </location>
</feature>
<feature type="coiled-coil region" evidence="1">
    <location>
        <begin position="189"/>
        <end position="220"/>
    </location>
</feature>
<dbReference type="Proteomes" id="UP000225706">
    <property type="component" value="Unassembled WGS sequence"/>
</dbReference>
<evidence type="ECO:0000313" key="3">
    <source>
        <dbReference type="EMBL" id="PFX11139.1"/>
    </source>
</evidence>
<dbReference type="PANTHER" id="PTHR46844">
    <property type="entry name" value="SLR5058 PROTEIN"/>
    <property type="match status" value="1"/>
</dbReference>
<sequence>MTTPSATSTKETTNFARLSRLVLDFGTPALRDIFDRIHPPKKLSSVLASNSTKLCKATNPAQKEKLYPTNASGSTPLPTVSSMDFDISLLIVLLKKICKLNPPPSTGNWNDPPLPSDTSQEADIVRINSFRNEVFAHAAKASVDDTTFTTIWTDIQDVIERLGGKKAEMDALKTECMDPVVQQDCRDQVRQMIEDEKDVKEKIESLEKKTEEKLDDLGKKIDGVPDVLHEMLDAGREKG</sequence>
<keyword evidence="4" id="KW-1185">Reference proteome</keyword>
<accession>A0A2B4R2S5</accession>
<dbReference type="Pfam" id="PF18738">
    <property type="entry name" value="HEPN_DZIP3"/>
    <property type="match status" value="1"/>
</dbReference>
<protein>
    <submittedName>
        <fullName evidence="3">E3 ubiquitin-protein ligase DZIP3</fullName>
    </submittedName>
</protein>
<gene>
    <name evidence="3" type="primary">DZIP3</name>
    <name evidence="3" type="ORF">AWC38_SpisGene25350</name>
</gene>
<keyword evidence="1" id="KW-0175">Coiled coil</keyword>
<dbReference type="InterPro" id="IPR041249">
    <property type="entry name" value="HEPN_DZIP3"/>
</dbReference>
<proteinExistence type="predicted"/>
<evidence type="ECO:0000313" key="4">
    <source>
        <dbReference type="Proteomes" id="UP000225706"/>
    </source>
</evidence>
<comment type="caution">
    <text evidence="3">The sequence shown here is derived from an EMBL/GenBank/DDBJ whole genome shotgun (WGS) entry which is preliminary data.</text>
</comment>
<evidence type="ECO:0000259" key="2">
    <source>
        <dbReference type="Pfam" id="PF18738"/>
    </source>
</evidence>
<evidence type="ECO:0000256" key="1">
    <source>
        <dbReference type="SAM" id="Coils"/>
    </source>
</evidence>
<dbReference type="AlphaFoldDB" id="A0A2B4R2S5"/>
<reference evidence="4" key="1">
    <citation type="journal article" date="2017" name="bioRxiv">
        <title>Comparative analysis of the genomes of Stylophora pistillata and Acropora digitifera provides evidence for extensive differences between species of corals.</title>
        <authorList>
            <person name="Voolstra C.R."/>
            <person name="Li Y."/>
            <person name="Liew Y.J."/>
            <person name="Baumgarten S."/>
            <person name="Zoccola D."/>
            <person name="Flot J.-F."/>
            <person name="Tambutte S."/>
            <person name="Allemand D."/>
            <person name="Aranda M."/>
        </authorList>
    </citation>
    <scope>NUCLEOTIDE SEQUENCE [LARGE SCALE GENOMIC DNA]</scope>
</reference>
<dbReference type="OrthoDB" id="5987069at2759"/>
<name>A0A2B4R2S5_STYPI</name>
<feature type="domain" description="DZIP3-like HEPN" evidence="2">
    <location>
        <begin position="40"/>
        <end position="184"/>
    </location>
</feature>
<organism evidence="3 4">
    <name type="scientific">Stylophora pistillata</name>
    <name type="common">Smooth cauliflower coral</name>
    <dbReference type="NCBI Taxonomy" id="50429"/>
    <lineage>
        <taxon>Eukaryota</taxon>
        <taxon>Metazoa</taxon>
        <taxon>Cnidaria</taxon>
        <taxon>Anthozoa</taxon>
        <taxon>Hexacorallia</taxon>
        <taxon>Scleractinia</taxon>
        <taxon>Astrocoeniina</taxon>
        <taxon>Pocilloporidae</taxon>
        <taxon>Stylophora</taxon>
    </lineage>
</organism>